<evidence type="ECO:0000256" key="3">
    <source>
        <dbReference type="ARBA" id="ARBA00022448"/>
    </source>
</evidence>
<feature type="transmembrane region" description="Helical" evidence="9">
    <location>
        <begin position="297"/>
        <end position="321"/>
    </location>
</feature>
<dbReference type="GO" id="GO:0016020">
    <property type="term" value="C:membrane"/>
    <property type="evidence" value="ECO:0007669"/>
    <property type="project" value="UniProtKB-SubCell"/>
</dbReference>
<feature type="domain" description="Cation efflux protein cytoplasmic" evidence="11">
    <location>
        <begin position="396"/>
        <end position="453"/>
    </location>
</feature>
<evidence type="ECO:0000259" key="11">
    <source>
        <dbReference type="Pfam" id="PF16916"/>
    </source>
</evidence>
<evidence type="ECO:0000313" key="12">
    <source>
        <dbReference type="EMBL" id="VDD81432.1"/>
    </source>
</evidence>
<feature type="compositionally biased region" description="Polar residues" evidence="8">
    <location>
        <begin position="500"/>
        <end position="510"/>
    </location>
</feature>
<evidence type="ECO:0000256" key="5">
    <source>
        <dbReference type="ARBA" id="ARBA00022833"/>
    </source>
</evidence>
<feature type="transmembrane region" description="Helical" evidence="9">
    <location>
        <begin position="35"/>
        <end position="55"/>
    </location>
</feature>
<feature type="transmembrane region" description="Helical" evidence="9">
    <location>
        <begin position="255"/>
        <end position="277"/>
    </location>
</feature>
<evidence type="ECO:0000259" key="10">
    <source>
        <dbReference type="Pfam" id="PF01545"/>
    </source>
</evidence>
<organism evidence="12 13">
    <name type="scientific">Mesocestoides corti</name>
    <name type="common">Flatworm</name>
    <dbReference type="NCBI Taxonomy" id="53468"/>
    <lineage>
        <taxon>Eukaryota</taxon>
        <taxon>Metazoa</taxon>
        <taxon>Spiralia</taxon>
        <taxon>Lophotrochozoa</taxon>
        <taxon>Platyhelminthes</taxon>
        <taxon>Cestoda</taxon>
        <taxon>Eucestoda</taxon>
        <taxon>Cyclophyllidea</taxon>
        <taxon>Mesocestoididae</taxon>
        <taxon>Mesocestoides</taxon>
    </lineage>
</organism>
<dbReference type="InterPro" id="IPR058533">
    <property type="entry name" value="Cation_efflux_TM"/>
</dbReference>
<keyword evidence="4 9" id="KW-0812">Transmembrane</keyword>
<evidence type="ECO:0000256" key="7">
    <source>
        <dbReference type="ARBA" id="ARBA00023136"/>
    </source>
</evidence>
<evidence type="ECO:0008006" key="14">
    <source>
        <dbReference type="Google" id="ProtNLM"/>
    </source>
</evidence>
<dbReference type="STRING" id="53468.A0A158QV85"/>
<feature type="compositionally biased region" description="Basic and acidic residues" evidence="8">
    <location>
        <begin position="599"/>
        <end position="609"/>
    </location>
</feature>
<dbReference type="InterPro" id="IPR027469">
    <property type="entry name" value="Cation_efflux_TMD_sf"/>
</dbReference>
<evidence type="ECO:0000313" key="13">
    <source>
        <dbReference type="Proteomes" id="UP000267029"/>
    </source>
</evidence>
<dbReference type="NCBIfam" id="TIGR01297">
    <property type="entry name" value="CDF"/>
    <property type="match status" value="1"/>
</dbReference>
<dbReference type="EMBL" id="UXSR01005365">
    <property type="protein sequence ID" value="VDD81432.1"/>
    <property type="molecule type" value="Genomic_DNA"/>
</dbReference>
<evidence type="ECO:0000256" key="2">
    <source>
        <dbReference type="ARBA" id="ARBA00008873"/>
    </source>
</evidence>
<evidence type="ECO:0000256" key="4">
    <source>
        <dbReference type="ARBA" id="ARBA00022692"/>
    </source>
</evidence>
<reference evidence="12 13" key="1">
    <citation type="submission" date="2018-10" db="EMBL/GenBank/DDBJ databases">
        <authorList>
            <consortium name="Pathogen Informatics"/>
        </authorList>
    </citation>
    <scope>NUCLEOTIDE SEQUENCE [LARGE SCALE GENOMIC DNA]</scope>
</reference>
<evidence type="ECO:0000256" key="8">
    <source>
        <dbReference type="SAM" id="MobiDB-lite"/>
    </source>
</evidence>
<dbReference type="Pfam" id="PF01545">
    <property type="entry name" value="Cation_efflux"/>
    <property type="match status" value="1"/>
</dbReference>
<feature type="transmembrane region" description="Helical" evidence="9">
    <location>
        <begin position="9"/>
        <end position="29"/>
    </location>
</feature>
<sequence length="609" mass="67220">MKFGNTQRLIFMMVLVITYFLVELITGYIVHSLALVADSFHMLSDFIALCVGVAASKIAKWPRSSKNTFGWQRAEVVGSLINTVVLVTLCFTIFVDAVERFIQRESIDEPQVMVYVGIGGLIINILGLLVIGGHSHSHDAPALTLDMDEVNLEDGLNESDYNLVDSKPGAGEAEQPLPNGGARLSVYEVVDPDYGTGGDVNERIGGLCPCLRRWRGIRRTSEADLAHENCHLSPCPNSSTKKTHKQGQSMNMRAVFLHVFADFLGSVIVVTSALILWQVPGDPNEPENSWKLYIDPAMSIFMVIIILSSTLPLLYKAALILLQSVPKEICIKNLKNRLEKVGFLVSTFAAFLLRLLGDNHVVCRDNFLRQFRLNYADWHTVVLYTCTPSLLGQGFIDGIVRVHDLHVWKLQSNCIIGTVHLRVRSLPEYVTVAKQVKQLFHEYNIHCTTIQPEFEDRNDLNPETCLYDCGPNQNCCSDSCCPQLQDPNGPGNNNNNNNNDSTSPNIFAGNTSLQASSNTLALNTDRADTKTVGADDNVQIEMSQFASLEQLPDECLYNCGSGQNQTCDQCCCPTNTNKVNRGNAGLKTLDESSASDATSVKDFDDQTSD</sequence>
<keyword evidence="3" id="KW-0813">Transport</keyword>
<dbReference type="OrthoDB" id="29444at2759"/>
<feature type="transmembrane region" description="Helical" evidence="9">
    <location>
        <begin position="114"/>
        <end position="131"/>
    </location>
</feature>
<protein>
    <recommendedName>
        <fullName evidence="14">Cation efflux protein cytoplasmic domain-containing protein</fullName>
    </recommendedName>
</protein>
<dbReference type="Gene3D" id="1.20.1510.10">
    <property type="entry name" value="Cation efflux protein transmembrane domain"/>
    <property type="match status" value="2"/>
</dbReference>
<dbReference type="SUPFAM" id="SSF161111">
    <property type="entry name" value="Cation efflux protein transmembrane domain-like"/>
    <property type="match status" value="1"/>
</dbReference>
<evidence type="ECO:0000256" key="6">
    <source>
        <dbReference type="ARBA" id="ARBA00022989"/>
    </source>
</evidence>
<comment type="subcellular location">
    <subcellularLocation>
        <location evidence="1">Membrane</location>
        <topology evidence="1">Multi-pass membrane protein</topology>
    </subcellularLocation>
</comment>
<feature type="region of interest" description="Disordered" evidence="8">
    <location>
        <begin position="590"/>
        <end position="609"/>
    </location>
</feature>
<dbReference type="InterPro" id="IPR027470">
    <property type="entry name" value="Cation_efflux_CTD"/>
</dbReference>
<evidence type="ECO:0000256" key="9">
    <source>
        <dbReference type="SAM" id="Phobius"/>
    </source>
</evidence>
<name>A0A158QV85_MESCO</name>
<dbReference type="Pfam" id="PF16916">
    <property type="entry name" value="ZT_dimer"/>
    <property type="match status" value="1"/>
</dbReference>
<feature type="domain" description="Cation efflux protein transmembrane" evidence="10">
    <location>
        <begin position="10"/>
        <end position="322"/>
    </location>
</feature>
<comment type="similarity">
    <text evidence="2">Belongs to the cation diffusion facilitator (CDF) transporter (TC 2.A.4) family. SLC30A subfamily.</text>
</comment>
<dbReference type="PANTHER" id="PTHR45820:SF3">
    <property type="entry name" value="CALCIUM_MANGANESE ANTIPORTER SLC30A10"/>
    <property type="match status" value="1"/>
</dbReference>
<gene>
    <name evidence="12" type="ORF">MCOS_LOCUS7435</name>
</gene>
<accession>A0A158QV85</accession>
<feature type="region of interest" description="Disordered" evidence="8">
    <location>
        <begin position="491"/>
        <end position="510"/>
    </location>
</feature>
<keyword evidence="7 9" id="KW-0472">Membrane</keyword>
<dbReference type="GO" id="GO:0005385">
    <property type="term" value="F:zinc ion transmembrane transporter activity"/>
    <property type="evidence" value="ECO:0007669"/>
    <property type="project" value="TreeGrafter"/>
</dbReference>
<dbReference type="InterPro" id="IPR002524">
    <property type="entry name" value="Cation_efflux"/>
</dbReference>
<evidence type="ECO:0000256" key="1">
    <source>
        <dbReference type="ARBA" id="ARBA00004141"/>
    </source>
</evidence>
<proteinExistence type="inferred from homology"/>
<keyword evidence="6 9" id="KW-1133">Transmembrane helix</keyword>
<dbReference type="AlphaFoldDB" id="A0A158QV85"/>
<dbReference type="GO" id="GO:0006882">
    <property type="term" value="P:intracellular zinc ion homeostasis"/>
    <property type="evidence" value="ECO:0007669"/>
    <property type="project" value="TreeGrafter"/>
</dbReference>
<keyword evidence="5" id="KW-0862">Zinc</keyword>
<feature type="transmembrane region" description="Helical" evidence="9">
    <location>
        <begin position="76"/>
        <end position="94"/>
    </location>
</feature>
<dbReference type="Proteomes" id="UP000267029">
    <property type="component" value="Unassembled WGS sequence"/>
</dbReference>
<dbReference type="PANTHER" id="PTHR45820">
    <property type="entry name" value="FI23527P1"/>
    <property type="match status" value="1"/>
</dbReference>
<feature type="transmembrane region" description="Helical" evidence="9">
    <location>
        <begin position="341"/>
        <end position="357"/>
    </location>
</feature>
<keyword evidence="13" id="KW-1185">Reference proteome</keyword>